<dbReference type="PANTHER" id="PTHR30097:SF15">
    <property type="entry name" value="CATION EFFLUX SYSTEM PROTEIN CUSB"/>
    <property type="match status" value="1"/>
</dbReference>
<dbReference type="InterPro" id="IPR021647">
    <property type="entry name" value="CusF_Ec"/>
</dbReference>
<evidence type="ECO:0000259" key="4">
    <source>
        <dbReference type="Pfam" id="PF25869"/>
    </source>
</evidence>
<dbReference type="Gene3D" id="2.40.50.100">
    <property type="match status" value="1"/>
</dbReference>
<feature type="compositionally biased region" description="Basic and acidic residues" evidence="3">
    <location>
        <begin position="476"/>
        <end position="485"/>
    </location>
</feature>
<dbReference type="Pfam" id="PF25869">
    <property type="entry name" value="3HB_CusB"/>
    <property type="match status" value="1"/>
</dbReference>
<dbReference type="GO" id="GO:0030288">
    <property type="term" value="C:outer membrane-bounded periplasmic space"/>
    <property type="evidence" value="ECO:0007669"/>
    <property type="project" value="TreeGrafter"/>
</dbReference>
<dbReference type="Gene3D" id="2.40.50.320">
    <property type="entry name" value="Copper binding periplasmic protein CusF"/>
    <property type="match status" value="1"/>
</dbReference>
<accession>A0A7C1VZL6</accession>
<dbReference type="InterPro" id="IPR058791">
    <property type="entry name" value="3HB_CusB"/>
</dbReference>
<feature type="domain" description="CusB-like beta-barrel" evidence="6">
    <location>
        <begin position="197"/>
        <end position="274"/>
    </location>
</feature>
<feature type="compositionally biased region" description="Polar residues" evidence="3">
    <location>
        <begin position="439"/>
        <end position="453"/>
    </location>
</feature>
<organism evidence="7">
    <name type="scientific">Methylophaga aminisulfidivorans</name>
    <dbReference type="NCBI Taxonomy" id="230105"/>
    <lineage>
        <taxon>Bacteria</taxon>
        <taxon>Pseudomonadati</taxon>
        <taxon>Pseudomonadota</taxon>
        <taxon>Gammaproteobacteria</taxon>
        <taxon>Thiotrichales</taxon>
        <taxon>Piscirickettsiaceae</taxon>
        <taxon>Methylophaga</taxon>
    </lineage>
</organism>
<dbReference type="EMBL" id="DRHY01000082">
    <property type="protein sequence ID" value="HEC73477.1"/>
    <property type="molecule type" value="Genomic_DNA"/>
</dbReference>
<dbReference type="GO" id="GO:0060003">
    <property type="term" value="P:copper ion export"/>
    <property type="evidence" value="ECO:0007669"/>
    <property type="project" value="TreeGrafter"/>
</dbReference>
<feature type="domain" description="CusB-like three alpha-helical bundle" evidence="4">
    <location>
        <begin position="112"/>
        <end position="160"/>
    </location>
</feature>
<comment type="caution">
    <text evidence="7">The sequence shown here is derived from an EMBL/GenBank/DDBJ whole genome shotgun (WGS) entry which is preliminary data.</text>
</comment>
<dbReference type="SUPFAM" id="SSF111369">
    <property type="entry name" value="HlyD-like secretion proteins"/>
    <property type="match status" value="1"/>
</dbReference>
<feature type="region of interest" description="Disordered" evidence="3">
    <location>
        <begin position="434"/>
        <end position="491"/>
    </location>
</feature>
<dbReference type="NCBIfam" id="TIGR01730">
    <property type="entry name" value="RND_mfp"/>
    <property type="match status" value="1"/>
</dbReference>
<gene>
    <name evidence="7" type="ORF">ENI26_03785</name>
</gene>
<dbReference type="GO" id="GO:0046914">
    <property type="term" value="F:transition metal ion binding"/>
    <property type="evidence" value="ECO:0007669"/>
    <property type="project" value="TreeGrafter"/>
</dbReference>
<sequence>MDPNYRRDQPGKSPMGMDLIPVYEENETSMDSGPGTITISPDVVNNIGVRTVKAEYLPIHSEIKTVGYVQYDEDKLVHIHPRVEGWVEKLYVKAAGDPIKRGQPLYKLYSPELVNAQEELVLALNRDNVRLIKASEDRLKALQIAGSVINQIKQTRKVQQAITFYAPQTGVVDNLNVREGFYVKPGMNLMSVGDLSTVWVEAEIFERQAELVEAGQAVTMTLDYMPGREWLGKVDYVYPTLNDETRTVRVRLRFDNEDYVLKPNMFAQVTIATAEGEEKLMLPTEALIRTGDQDRVVLALGEGKFKSIAVIAGNIGENHVEIISGLEPGEEVVSSAQFLLDSESSKTSDFKRMHHEDSKPQSVWVEAKIESVMAEHRMVTATHSAISEWDWPAMTMDFIVSENIDLSALSKGTQLHMEITKSGTDRYEITEIHIKDADGTTNQSSATQTNRPMSSIRDDVQSDRIALNQATSTQKADAEDPEHSYQQHSGM</sequence>
<dbReference type="Gene3D" id="6.10.140.730">
    <property type="match status" value="1"/>
</dbReference>
<dbReference type="PANTHER" id="PTHR30097">
    <property type="entry name" value="CATION EFFLUX SYSTEM PROTEIN CUSB"/>
    <property type="match status" value="1"/>
</dbReference>
<comment type="similarity">
    <text evidence="1">Belongs to the membrane fusion protein (MFP) (TC 8.A.1) family.</text>
</comment>
<dbReference type="Pfam" id="PF11604">
    <property type="entry name" value="CusF_Ec"/>
    <property type="match status" value="1"/>
</dbReference>
<dbReference type="GO" id="GO:0022857">
    <property type="term" value="F:transmembrane transporter activity"/>
    <property type="evidence" value="ECO:0007669"/>
    <property type="project" value="InterPro"/>
</dbReference>
<reference evidence="7" key="1">
    <citation type="journal article" date="2020" name="mSystems">
        <title>Genome- and Community-Level Interaction Insights into Carbon Utilization and Element Cycling Functions of Hydrothermarchaeota in Hydrothermal Sediment.</title>
        <authorList>
            <person name="Zhou Z."/>
            <person name="Liu Y."/>
            <person name="Xu W."/>
            <person name="Pan J."/>
            <person name="Luo Z.H."/>
            <person name="Li M."/>
        </authorList>
    </citation>
    <scope>NUCLEOTIDE SEQUENCE [LARGE SCALE GENOMIC DNA]</scope>
    <source>
        <strain evidence="7">HyVt-380</strain>
    </source>
</reference>
<dbReference type="Pfam" id="PF25919">
    <property type="entry name" value="BSH_CusB"/>
    <property type="match status" value="1"/>
</dbReference>
<dbReference type="InterPro" id="IPR058790">
    <property type="entry name" value="BSH_CusB"/>
</dbReference>
<dbReference type="Gene3D" id="2.40.30.170">
    <property type="match status" value="1"/>
</dbReference>
<dbReference type="GO" id="GO:0015679">
    <property type="term" value="P:plasma membrane copper ion transport"/>
    <property type="evidence" value="ECO:0007669"/>
    <property type="project" value="TreeGrafter"/>
</dbReference>
<dbReference type="InterPro" id="IPR051909">
    <property type="entry name" value="MFP_Cation_Efflux"/>
</dbReference>
<feature type="domain" description="CusB-like barrel-sandwich hybrid" evidence="5">
    <location>
        <begin position="77"/>
        <end position="192"/>
    </location>
</feature>
<name>A0A7C1VZL6_9GAMM</name>
<keyword evidence="2" id="KW-0813">Transport</keyword>
<dbReference type="InterPro" id="IPR058792">
    <property type="entry name" value="Beta-barrel_RND_2"/>
</dbReference>
<protein>
    <submittedName>
        <fullName evidence="7">Efflux RND transporter periplasmic adaptor subunit</fullName>
    </submittedName>
</protein>
<proteinExistence type="inferred from homology"/>
<dbReference type="InterPro" id="IPR042230">
    <property type="entry name" value="CusF_sf"/>
</dbReference>
<dbReference type="InterPro" id="IPR006143">
    <property type="entry name" value="RND_pump_MFP"/>
</dbReference>
<evidence type="ECO:0000256" key="3">
    <source>
        <dbReference type="SAM" id="MobiDB-lite"/>
    </source>
</evidence>
<evidence type="ECO:0000313" key="7">
    <source>
        <dbReference type="EMBL" id="HEC73477.1"/>
    </source>
</evidence>
<dbReference type="GO" id="GO:0016020">
    <property type="term" value="C:membrane"/>
    <property type="evidence" value="ECO:0007669"/>
    <property type="project" value="InterPro"/>
</dbReference>
<evidence type="ECO:0000259" key="5">
    <source>
        <dbReference type="Pfam" id="PF25919"/>
    </source>
</evidence>
<dbReference type="Pfam" id="PF25954">
    <property type="entry name" value="Beta-barrel_RND_2"/>
    <property type="match status" value="1"/>
</dbReference>
<dbReference type="AlphaFoldDB" id="A0A7C1VZL6"/>
<dbReference type="Gene3D" id="2.40.420.20">
    <property type="match status" value="1"/>
</dbReference>
<dbReference type="Proteomes" id="UP000886384">
    <property type="component" value="Unassembled WGS sequence"/>
</dbReference>
<dbReference type="FunFam" id="2.40.30.170:FF:000010">
    <property type="entry name" value="Efflux RND transporter periplasmic adaptor subunit"/>
    <property type="match status" value="1"/>
</dbReference>
<evidence type="ECO:0000259" key="6">
    <source>
        <dbReference type="Pfam" id="PF25954"/>
    </source>
</evidence>
<evidence type="ECO:0000256" key="1">
    <source>
        <dbReference type="ARBA" id="ARBA00009477"/>
    </source>
</evidence>
<evidence type="ECO:0000256" key="2">
    <source>
        <dbReference type="ARBA" id="ARBA00022448"/>
    </source>
</evidence>